<dbReference type="EMBL" id="KQ947405">
    <property type="protein sequence ID" value="KUJ23277.1"/>
    <property type="molecule type" value="Genomic_DNA"/>
</dbReference>
<dbReference type="GeneID" id="28823725"/>
<accession>A0A194XU93</accession>
<evidence type="ECO:0000313" key="2">
    <source>
        <dbReference type="EMBL" id="KUJ23277.1"/>
    </source>
</evidence>
<dbReference type="AlphaFoldDB" id="A0A194XU93"/>
<reference evidence="2 3" key="1">
    <citation type="submission" date="2015-10" db="EMBL/GenBank/DDBJ databases">
        <title>Full genome of DAOMC 229536 Phialocephala scopiformis, a fungal endophyte of spruce producing the potent anti-insectan compound rugulosin.</title>
        <authorList>
            <consortium name="DOE Joint Genome Institute"/>
            <person name="Walker A.K."/>
            <person name="Frasz S.L."/>
            <person name="Seifert K.A."/>
            <person name="Miller J.D."/>
            <person name="Mondo S.J."/>
            <person name="Labutti K."/>
            <person name="Lipzen A."/>
            <person name="Dockter R."/>
            <person name="Kennedy M."/>
            <person name="Grigoriev I.V."/>
            <person name="Spatafora J.W."/>
        </authorList>
    </citation>
    <scope>NUCLEOTIDE SEQUENCE [LARGE SCALE GENOMIC DNA]</scope>
    <source>
        <strain evidence="2 3">CBS 120377</strain>
    </source>
</reference>
<proteinExistence type="predicted"/>
<name>A0A194XU93_MOLSC</name>
<protein>
    <submittedName>
        <fullName evidence="2">Uncharacterized protein</fullName>
    </submittedName>
</protein>
<gene>
    <name evidence="2" type="ORF">LY89DRAFT_680054</name>
</gene>
<dbReference type="RefSeq" id="XP_018077632.1">
    <property type="nucleotide sequence ID" value="XM_018213999.1"/>
</dbReference>
<dbReference type="InParanoid" id="A0A194XU93"/>
<feature type="compositionally biased region" description="Basic and acidic residues" evidence="1">
    <location>
        <begin position="131"/>
        <end position="141"/>
    </location>
</feature>
<feature type="region of interest" description="Disordered" evidence="1">
    <location>
        <begin position="127"/>
        <end position="179"/>
    </location>
</feature>
<evidence type="ECO:0000256" key="1">
    <source>
        <dbReference type="SAM" id="MobiDB-lite"/>
    </source>
</evidence>
<sequence>MCTNTKITYLLCLHNISQFRSCRPIITFLLRRGRCETNSTEAFINDYCERCRHFWDRYSISEESRRARAADFRLESDYHGPITPSAVPSAGGKAWFFGFVKDEEEKPARDVSELKLRRKVDVGEASISDMTENKGKRRDSMDSGGTVWPSGIGEKDGDDESKRLGPDEYGNDSDVASDWSRGEGVIKPEEFDLQHLERQLCGSMEEEQGAEKRDQRLRPAAPMPGITLQRRTSMIHHYPAVVTIPPMRLLSLSVNIC</sequence>
<dbReference type="Proteomes" id="UP000070700">
    <property type="component" value="Unassembled WGS sequence"/>
</dbReference>
<keyword evidence="3" id="KW-1185">Reference proteome</keyword>
<evidence type="ECO:0000313" key="3">
    <source>
        <dbReference type="Proteomes" id="UP000070700"/>
    </source>
</evidence>
<dbReference type="KEGG" id="psco:LY89DRAFT_680054"/>
<organism evidence="2 3">
    <name type="scientific">Mollisia scopiformis</name>
    <name type="common">Conifer needle endophyte fungus</name>
    <name type="synonym">Phialocephala scopiformis</name>
    <dbReference type="NCBI Taxonomy" id="149040"/>
    <lineage>
        <taxon>Eukaryota</taxon>
        <taxon>Fungi</taxon>
        <taxon>Dikarya</taxon>
        <taxon>Ascomycota</taxon>
        <taxon>Pezizomycotina</taxon>
        <taxon>Leotiomycetes</taxon>
        <taxon>Helotiales</taxon>
        <taxon>Mollisiaceae</taxon>
        <taxon>Mollisia</taxon>
    </lineage>
</organism>
<dbReference type="OrthoDB" id="10473690at2759"/>